<evidence type="ECO:0000259" key="1">
    <source>
        <dbReference type="Pfam" id="PF13556"/>
    </source>
</evidence>
<reference evidence="2 3" key="1">
    <citation type="submission" date="2019-12" db="EMBL/GenBank/DDBJ databases">
        <title>Corynebacterium sp. nov., isolated from feces of the Anser Albifrons in China.</title>
        <authorList>
            <person name="Liu Q."/>
        </authorList>
    </citation>
    <scope>NUCLEOTIDE SEQUENCE [LARGE SCALE GENOMIC DNA]</scope>
    <source>
        <strain evidence="2 3">4H37-19</strain>
    </source>
</reference>
<organism evidence="2 3">
    <name type="scientific">Corynebacterium poyangense</name>
    <dbReference type="NCBI Taxonomy" id="2684405"/>
    <lineage>
        <taxon>Bacteria</taxon>
        <taxon>Bacillati</taxon>
        <taxon>Actinomycetota</taxon>
        <taxon>Actinomycetes</taxon>
        <taxon>Mycobacteriales</taxon>
        <taxon>Corynebacteriaceae</taxon>
        <taxon>Corynebacterium</taxon>
    </lineage>
</organism>
<dbReference type="Pfam" id="PF13556">
    <property type="entry name" value="HTH_30"/>
    <property type="match status" value="1"/>
</dbReference>
<dbReference type="PANTHER" id="PTHR33744">
    <property type="entry name" value="CARBOHYDRATE DIACID REGULATOR"/>
    <property type="match status" value="1"/>
</dbReference>
<dbReference type="KEGG" id="cpoy:GP475_10805"/>
<protein>
    <recommendedName>
        <fullName evidence="1">PucR C-terminal helix-turn-helix domain-containing protein</fullName>
    </recommendedName>
</protein>
<dbReference type="Gene3D" id="1.10.10.2840">
    <property type="entry name" value="PucR C-terminal helix-turn-helix domain"/>
    <property type="match status" value="1"/>
</dbReference>
<evidence type="ECO:0000313" key="2">
    <source>
        <dbReference type="EMBL" id="QNQ91063.1"/>
    </source>
</evidence>
<name>A0A7H0SR88_9CORY</name>
<gene>
    <name evidence="2" type="ORF">GP475_10805</name>
</gene>
<dbReference type="EMBL" id="CP046884">
    <property type="protein sequence ID" value="QNQ91063.1"/>
    <property type="molecule type" value="Genomic_DNA"/>
</dbReference>
<evidence type="ECO:0000313" key="3">
    <source>
        <dbReference type="Proteomes" id="UP000516320"/>
    </source>
</evidence>
<keyword evidence="3" id="KW-1185">Reference proteome</keyword>
<dbReference type="AlphaFoldDB" id="A0A7H0SR88"/>
<sequence length="215" mass="23613">MGSYSTAGPQQAFHLWCSSRAQAKPEILDEAARNIAQLLGAKGEPLVAFPTPLIAWGWLSPSDTQPDNTSSVEQLEKLLPRNTRLVVAAYSSGDSAFRETHTQAERLRRLGDRQAREKLPVITYASDGALSAAAFVDRLPLATTIVQTALHDLASDDEYTSVIRDTAHCYLQHGIAGAATAIHVHRNTVKYRVDKFREAVGQIGQPMSTYAWPWN</sequence>
<dbReference type="Proteomes" id="UP000516320">
    <property type="component" value="Chromosome"/>
</dbReference>
<dbReference type="InterPro" id="IPR025736">
    <property type="entry name" value="PucR_C-HTH_dom"/>
</dbReference>
<proteinExistence type="predicted"/>
<accession>A0A7H0SR88</accession>
<dbReference type="InterPro" id="IPR042070">
    <property type="entry name" value="PucR_C-HTH_sf"/>
</dbReference>
<dbReference type="InterPro" id="IPR051448">
    <property type="entry name" value="CdaR-like_regulators"/>
</dbReference>
<feature type="domain" description="PucR C-terminal helix-turn-helix" evidence="1">
    <location>
        <begin position="165"/>
        <end position="201"/>
    </location>
</feature>